<dbReference type="RefSeq" id="WP_121854770.1">
    <property type="nucleotide sequence ID" value="NZ_CP037952.1"/>
</dbReference>
<dbReference type="Gene3D" id="1.10.287.110">
    <property type="entry name" value="DnaJ domain"/>
    <property type="match status" value="1"/>
</dbReference>
<dbReference type="OrthoDB" id="6113916at2"/>
<evidence type="ECO:0000313" key="4">
    <source>
        <dbReference type="EMBL" id="RJY07040.1"/>
    </source>
</evidence>
<accession>A0A3A6TIU4</accession>
<proteinExistence type="predicted"/>
<gene>
    <name evidence="4" type="ORF">D5R81_16760</name>
</gene>
<dbReference type="EMBL" id="QYYH01000139">
    <property type="protein sequence ID" value="RJY07040.1"/>
    <property type="molecule type" value="Genomic_DNA"/>
</dbReference>
<evidence type="ECO:0000256" key="3">
    <source>
        <dbReference type="SAM" id="MobiDB-lite"/>
    </source>
</evidence>
<sequence>MSQLSIRELTVSSTNTSNSKKHKKNSRLAKLVELQQRIVRLEERNQKKSHKINAFYDEAKEIIGPVEEALCEQLEGYIEKLLSFLPRKTIKGQKREELVSWIKDEIHALEHNPFRKKSAKPLRDKMSDYLYQELEEAKANGCYDEPDSDEVEDFREMLESMFQMSVEHDDETLLDVMRNPEKVDEFMEALLKQKLSQEDNEDNEENDLDEETFFSESQKQSENMFKGELEVNGALKTSQLNKLYKKLAVVLHPDKEESQDKKDEKHQLMQQLSKAKKEKDIYTLLQLAQQWLPDMELELSKESLNDMIESLNEKVSQLEDEYHRLDEPSSIETMVWYRFGEKTKKASTANLHQHVDDLSERIEQINVECTRFKTVKEMNKVLGERLRPRWSPNDVDTDMLERILGL</sequence>
<organism evidence="4 5">
    <name type="scientific">Parashewanella spongiae</name>
    <dbReference type="NCBI Taxonomy" id="342950"/>
    <lineage>
        <taxon>Bacteria</taxon>
        <taxon>Pseudomonadati</taxon>
        <taxon>Pseudomonadota</taxon>
        <taxon>Gammaproteobacteria</taxon>
        <taxon>Alteromonadales</taxon>
        <taxon>Shewanellaceae</taxon>
        <taxon>Parashewanella</taxon>
    </lineage>
</organism>
<protein>
    <submittedName>
        <fullName evidence="4">J domain-containing protein</fullName>
    </submittedName>
</protein>
<dbReference type="SUPFAM" id="SSF46565">
    <property type="entry name" value="Chaperone J-domain"/>
    <property type="match status" value="1"/>
</dbReference>
<name>A0A3A6TIU4_9GAMM</name>
<feature type="region of interest" description="Disordered" evidence="3">
    <location>
        <begin position="1"/>
        <end position="26"/>
    </location>
</feature>
<keyword evidence="1" id="KW-0143">Chaperone</keyword>
<keyword evidence="5" id="KW-1185">Reference proteome</keyword>
<evidence type="ECO:0000256" key="2">
    <source>
        <dbReference type="SAM" id="Coils"/>
    </source>
</evidence>
<dbReference type="AlphaFoldDB" id="A0A3A6TIU4"/>
<reference evidence="4 5" key="1">
    <citation type="submission" date="2018-09" db="EMBL/GenBank/DDBJ databases">
        <title>Phylogeny of the Shewanellaceae, and recommendation for two new genera, Pseudoshewanella and Parashewanella.</title>
        <authorList>
            <person name="Wang G."/>
        </authorList>
    </citation>
    <scope>NUCLEOTIDE SEQUENCE [LARGE SCALE GENOMIC DNA]</scope>
    <source>
        <strain evidence="4 5">KCTC 22492</strain>
    </source>
</reference>
<evidence type="ECO:0000256" key="1">
    <source>
        <dbReference type="ARBA" id="ARBA00023186"/>
    </source>
</evidence>
<dbReference type="InterPro" id="IPR036869">
    <property type="entry name" value="J_dom_sf"/>
</dbReference>
<dbReference type="Proteomes" id="UP000273022">
    <property type="component" value="Unassembled WGS sequence"/>
</dbReference>
<evidence type="ECO:0000313" key="5">
    <source>
        <dbReference type="Proteomes" id="UP000273022"/>
    </source>
</evidence>
<comment type="caution">
    <text evidence="4">The sequence shown here is derived from an EMBL/GenBank/DDBJ whole genome shotgun (WGS) entry which is preliminary data.</text>
</comment>
<feature type="coiled-coil region" evidence="2">
    <location>
        <begin position="255"/>
        <end position="328"/>
    </location>
</feature>
<keyword evidence="2" id="KW-0175">Coiled coil</keyword>